<proteinExistence type="predicted"/>
<dbReference type="AlphaFoldDB" id="A0AAN6E6Y6"/>
<protein>
    <submittedName>
        <fullName evidence="1">Uncharacterized protein</fullName>
    </submittedName>
</protein>
<dbReference type="EMBL" id="MU404350">
    <property type="protein sequence ID" value="KAI1619096.1"/>
    <property type="molecule type" value="Genomic_DNA"/>
</dbReference>
<name>A0AAN6E6Y6_9EURO</name>
<keyword evidence="2" id="KW-1185">Reference proteome</keyword>
<organism evidence="1 2">
    <name type="scientific">Exophiala viscosa</name>
    <dbReference type="NCBI Taxonomy" id="2486360"/>
    <lineage>
        <taxon>Eukaryota</taxon>
        <taxon>Fungi</taxon>
        <taxon>Dikarya</taxon>
        <taxon>Ascomycota</taxon>
        <taxon>Pezizomycotina</taxon>
        <taxon>Eurotiomycetes</taxon>
        <taxon>Chaetothyriomycetidae</taxon>
        <taxon>Chaetothyriales</taxon>
        <taxon>Herpotrichiellaceae</taxon>
        <taxon>Exophiala</taxon>
    </lineage>
</organism>
<comment type="caution">
    <text evidence="1">The sequence shown here is derived from an EMBL/GenBank/DDBJ whole genome shotgun (WGS) entry which is preliminary data.</text>
</comment>
<gene>
    <name evidence="1" type="ORF">EDD36DRAFT_50124</name>
</gene>
<accession>A0AAN6E6Y6</accession>
<reference evidence="1" key="1">
    <citation type="journal article" date="2022" name="bioRxiv">
        <title>Deciphering the potential niche of two novel black yeast fungi from a biological soil crust based on their genomes, phenotypes, and melanin regulation.</title>
        <authorList>
            <consortium name="DOE Joint Genome Institute"/>
            <person name="Carr E.C."/>
            <person name="Barton Q."/>
            <person name="Grambo S."/>
            <person name="Sullivan M."/>
            <person name="Renfro C.M."/>
            <person name="Kuo A."/>
            <person name="Pangilinan J."/>
            <person name="Lipzen A."/>
            <person name="Keymanesh K."/>
            <person name="Savage E."/>
            <person name="Barry K."/>
            <person name="Grigoriev I.V."/>
            <person name="Riekhof W.R."/>
            <person name="Harris S.S."/>
        </authorList>
    </citation>
    <scope>NUCLEOTIDE SEQUENCE</scope>
    <source>
        <strain evidence="1">JF 03-4F</strain>
    </source>
</reference>
<evidence type="ECO:0000313" key="2">
    <source>
        <dbReference type="Proteomes" id="UP001203852"/>
    </source>
</evidence>
<sequence length="209" mass="23399">MARLREALYAPWKECLEWLLTPTPISPGPRAASSSAALTFRSSINGWIRLDCAHAGKMGTVYPGPIHEYRLELVKATKSLTEFQPFSFDRQWDRPYFARPCHGGDQCLTTGAVTMHESRRVGLTQTPGMAQRPPSTAWSFCRSIGPCGTRQRFLIKPKENAPRPRTAGVSNLFHIRFKNTDFGCTILRSVFLFGSSSFLFSFCTADMAL</sequence>
<dbReference type="Proteomes" id="UP001203852">
    <property type="component" value="Unassembled WGS sequence"/>
</dbReference>
<evidence type="ECO:0000313" key="1">
    <source>
        <dbReference type="EMBL" id="KAI1619096.1"/>
    </source>
</evidence>